<dbReference type="EMBL" id="CAXAMM010034225">
    <property type="protein sequence ID" value="CAK9072527.1"/>
    <property type="molecule type" value="Genomic_DNA"/>
</dbReference>
<dbReference type="Proteomes" id="UP001642464">
    <property type="component" value="Unassembled WGS sequence"/>
</dbReference>
<comment type="caution">
    <text evidence="3">The sequence shown here is derived from an EMBL/GenBank/DDBJ whole genome shotgun (WGS) entry which is preliminary data.</text>
</comment>
<dbReference type="EMBL" id="CAXAMM010034213">
    <property type="protein sequence ID" value="CAK9072439.1"/>
    <property type="molecule type" value="Genomic_DNA"/>
</dbReference>
<keyword evidence="4" id="KW-1185">Reference proteome</keyword>
<feature type="compositionally biased region" description="Basic and acidic residues" evidence="1">
    <location>
        <begin position="1"/>
        <end position="10"/>
    </location>
</feature>
<reference evidence="3 4" key="1">
    <citation type="submission" date="2024-02" db="EMBL/GenBank/DDBJ databases">
        <authorList>
            <person name="Chen Y."/>
            <person name="Shah S."/>
            <person name="Dougan E. K."/>
            <person name="Thang M."/>
            <person name="Chan C."/>
        </authorList>
    </citation>
    <scope>NUCLEOTIDE SEQUENCE [LARGE SCALE GENOMIC DNA]</scope>
</reference>
<accession>A0ABP0PBZ6</accession>
<evidence type="ECO:0000256" key="1">
    <source>
        <dbReference type="SAM" id="MobiDB-lite"/>
    </source>
</evidence>
<organism evidence="3 4">
    <name type="scientific">Durusdinium trenchii</name>
    <dbReference type="NCBI Taxonomy" id="1381693"/>
    <lineage>
        <taxon>Eukaryota</taxon>
        <taxon>Sar</taxon>
        <taxon>Alveolata</taxon>
        <taxon>Dinophyceae</taxon>
        <taxon>Suessiales</taxon>
        <taxon>Symbiodiniaceae</taxon>
        <taxon>Durusdinium</taxon>
    </lineage>
</organism>
<evidence type="ECO:0000313" key="4">
    <source>
        <dbReference type="Proteomes" id="UP001642464"/>
    </source>
</evidence>
<evidence type="ECO:0000313" key="2">
    <source>
        <dbReference type="EMBL" id="CAK9072439.1"/>
    </source>
</evidence>
<proteinExistence type="predicted"/>
<feature type="non-terminal residue" evidence="3">
    <location>
        <position position="157"/>
    </location>
</feature>
<feature type="non-terminal residue" evidence="3">
    <location>
        <position position="1"/>
    </location>
</feature>
<sequence length="157" mass="17186">VDEHSTHLTVDESWGLAPIPPESASGEKFASDMRTLMRETVKKFGSPDKYLQARYGTLSEKQGWVNYLAELQNVNGDQNYSVVADLPVSEMNKLSEGQLLNMHLASFSLSTSASVRGSPENDVVYLLLDEILVDGFVTQGEPLLLTQPADLIAEAEA</sequence>
<gene>
    <name evidence="2" type="ORF">SCF082_LOCUS35625</name>
    <name evidence="3" type="ORF">SCF082_LOCUS35662</name>
</gene>
<name>A0ABP0PBZ6_9DINO</name>
<evidence type="ECO:0000313" key="3">
    <source>
        <dbReference type="EMBL" id="CAK9072527.1"/>
    </source>
</evidence>
<protein>
    <submittedName>
        <fullName evidence="3">Uncharacterized protein</fullName>
    </submittedName>
</protein>
<feature type="region of interest" description="Disordered" evidence="1">
    <location>
        <begin position="1"/>
        <end position="27"/>
    </location>
</feature>